<dbReference type="RefSeq" id="WP_165059864.1">
    <property type="nucleotide sequence ID" value="NZ_JAADJS010000003.1"/>
</dbReference>
<dbReference type="SUPFAM" id="SSF141452">
    <property type="entry name" value="Hcp1-like"/>
    <property type="match status" value="1"/>
</dbReference>
<dbReference type="NCBIfam" id="TIGR03344">
    <property type="entry name" value="VI_effect_Hcp1"/>
    <property type="match status" value="1"/>
</dbReference>
<dbReference type="EMBL" id="JAADJS010000003">
    <property type="protein sequence ID" value="NGX88428.1"/>
    <property type="molecule type" value="Genomic_DNA"/>
</dbReference>
<evidence type="ECO:0000313" key="2">
    <source>
        <dbReference type="Proteomes" id="UP000476696"/>
    </source>
</evidence>
<dbReference type="Proteomes" id="UP000476696">
    <property type="component" value="Unassembled WGS sequence"/>
</dbReference>
<dbReference type="InterPro" id="IPR036624">
    <property type="entry name" value="Hcp1-lik_sf"/>
</dbReference>
<dbReference type="Gene3D" id="2.30.110.20">
    <property type="entry name" value="Hcp1-like"/>
    <property type="match status" value="1"/>
</dbReference>
<accession>A0A6M2B5L0</accession>
<dbReference type="PANTHER" id="PTHR34319:SF6">
    <property type="entry name" value="MAJOR EXPORTED PROTEIN"/>
    <property type="match status" value="1"/>
</dbReference>
<dbReference type="InterPro" id="IPR052947">
    <property type="entry name" value="T6SS_Hcp1_domain"/>
</dbReference>
<dbReference type="PANTHER" id="PTHR34319">
    <property type="entry name" value="MAJOR EXPORTED PROTEIN"/>
    <property type="match status" value="1"/>
</dbReference>
<dbReference type="InterPro" id="IPR008514">
    <property type="entry name" value="T6SS_Hcp"/>
</dbReference>
<comment type="caution">
    <text evidence="1">The sequence shown here is derived from an EMBL/GenBank/DDBJ whole genome shotgun (WGS) entry which is preliminary data.</text>
</comment>
<dbReference type="AlphaFoldDB" id="A0A6M2B5L0"/>
<proteinExistence type="predicted"/>
<dbReference type="Pfam" id="PF05638">
    <property type="entry name" value="T6SS_HCP"/>
    <property type="match status" value="1"/>
</dbReference>
<sequence length="161" mass="18102">MAIPAYLWLKDDGGALIKGSVDARGREHSIEITSFNHSLSIPTDSGTGKLTSTRVHGAMQVEKDFDSSSPYLYKAVATGQTLKSAELKWYWINDAGHEVEYFNMFMEGVKIVSVVPMMHDTKAVINVGHKEAIQLRYQIITWKYLDGNIQYSDAWNERITG</sequence>
<gene>
    <name evidence="1" type="primary">hcp</name>
    <name evidence="1" type="ORF">GW579_15220</name>
</gene>
<protein>
    <submittedName>
        <fullName evidence="1">Type VI secretion system tube protein Hcp</fullName>
    </submittedName>
</protein>
<name>A0A6M2B5L0_9GAMM</name>
<evidence type="ECO:0000313" key="1">
    <source>
        <dbReference type="EMBL" id="NGX88428.1"/>
    </source>
</evidence>
<organism evidence="1 2">
    <name type="scientific">Rahnella contaminans</name>
    <dbReference type="NCBI Taxonomy" id="2703882"/>
    <lineage>
        <taxon>Bacteria</taxon>
        <taxon>Pseudomonadati</taxon>
        <taxon>Pseudomonadota</taxon>
        <taxon>Gammaproteobacteria</taxon>
        <taxon>Enterobacterales</taxon>
        <taxon>Yersiniaceae</taxon>
        <taxon>Rahnella</taxon>
    </lineage>
</organism>
<reference evidence="1 2" key="1">
    <citation type="submission" date="2020-03" db="EMBL/GenBank/DDBJ databases">
        <title>Rahnella aceri sp. nov., isoated from traditional Jeju Makgeolli.</title>
        <authorList>
            <person name="Kim I.S."/>
            <person name="Jeon D."/>
        </authorList>
    </citation>
    <scope>NUCLEOTIDE SEQUENCE [LARGE SCALE GENOMIC DNA]</scope>
    <source>
        <strain evidence="1 2">Lac-M11</strain>
    </source>
</reference>
<keyword evidence="2" id="KW-1185">Reference proteome</keyword>